<comment type="caution">
    <text evidence="1">The sequence shown here is derived from an EMBL/GenBank/DDBJ whole genome shotgun (WGS) entry which is preliminary data.</text>
</comment>
<name>A0ABU8YGE4_9CYAN</name>
<proteinExistence type="predicted"/>
<evidence type="ECO:0000313" key="2">
    <source>
        <dbReference type="Proteomes" id="UP001384579"/>
    </source>
</evidence>
<evidence type="ECO:0000313" key="1">
    <source>
        <dbReference type="EMBL" id="MEK0183429.1"/>
    </source>
</evidence>
<reference evidence="1 2" key="1">
    <citation type="journal article" date="2020" name="Harmful Algae">
        <title>Molecular and morphological characterization of a novel dihydroanatoxin-a producing Microcoleus species (cyanobacteria) from the Russian River, California, USA.</title>
        <authorList>
            <person name="Conklin K.Y."/>
            <person name="Stancheva R."/>
            <person name="Otten T.G."/>
            <person name="Fadness R."/>
            <person name="Boyer G.L."/>
            <person name="Read B."/>
            <person name="Zhang X."/>
            <person name="Sheath R.G."/>
        </authorList>
    </citation>
    <scope>NUCLEOTIDE SEQUENCE [LARGE SCALE GENOMIC DNA]</scope>
    <source>
        <strain evidence="1 2">PTRS2</strain>
    </source>
</reference>
<gene>
    <name evidence="1" type="ORF">WMG39_01050</name>
</gene>
<accession>A0ABU8YGE4</accession>
<keyword evidence="2" id="KW-1185">Reference proteome</keyword>
<organism evidence="1 2">
    <name type="scientific">Microcoleus anatoxicus PTRS2</name>
    <dbReference type="NCBI Taxonomy" id="2705321"/>
    <lineage>
        <taxon>Bacteria</taxon>
        <taxon>Bacillati</taxon>
        <taxon>Cyanobacteriota</taxon>
        <taxon>Cyanophyceae</taxon>
        <taxon>Oscillatoriophycideae</taxon>
        <taxon>Oscillatoriales</taxon>
        <taxon>Microcoleaceae</taxon>
        <taxon>Microcoleus</taxon>
        <taxon>Microcoleus anatoxicus</taxon>
    </lineage>
</organism>
<dbReference type="Proteomes" id="UP001384579">
    <property type="component" value="Unassembled WGS sequence"/>
</dbReference>
<sequence length="59" mass="6443">MDRFCTNSEAQGRLCLGEFVADAALGATTYREPVEIQYITAANQCQERLLIGGVANILH</sequence>
<dbReference type="RefSeq" id="WP_340541194.1">
    <property type="nucleotide sequence ID" value="NZ_JBBLXS010000007.1"/>
</dbReference>
<protein>
    <submittedName>
        <fullName evidence="1">Uncharacterized protein</fullName>
    </submittedName>
</protein>
<dbReference type="EMBL" id="JBBLXS010000007">
    <property type="protein sequence ID" value="MEK0183429.1"/>
    <property type="molecule type" value="Genomic_DNA"/>
</dbReference>